<evidence type="ECO:0000313" key="4">
    <source>
        <dbReference type="Proteomes" id="UP000228964"/>
    </source>
</evidence>
<dbReference type="AlphaFoldDB" id="A0A2M6WS96"/>
<name>A0A2M6WS96_9BACT</name>
<accession>A0A2M6WS96</accession>
<dbReference type="CDD" id="cd03801">
    <property type="entry name" value="GT4_PimA-like"/>
    <property type="match status" value="1"/>
</dbReference>
<proteinExistence type="predicted"/>
<feature type="domain" description="Glycosyl transferase family 1" evidence="2">
    <location>
        <begin position="130"/>
        <end position="284"/>
    </location>
</feature>
<protein>
    <recommendedName>
        <fullName evidence="2">Glycosyl transferase family 1 domain-containing protein</fullName>
    </recommendedName>
</protein>
<sequence>VICLKKGEVSLPANVKVLSLGKETVESRVKYLVNFYKYIFQERKNYDAVFVHMNPEYVVLGGLFWKLWKKKIALWYVHRAVNLRLRVANALTHKIFTVSPDSIKIVSDKIVALGHGVGTEKFKNLNVQLKAPNSILYLGRISAIKNVDVLIEAAILLDKQNKNFILNIVGEPGEKDKRYFEKIKKLAQSLELKGKIKFLGKIPNYMTPVVYNQNEVLVNLSPSGSFDKTILEAMACERLVLVCNDSFKAVLPKEFIFKESDINDLADKINFVFNLSEEEKKEYGKKFRQYVFENHNLENLIEKIINFLKNGK</sequence>
<dbReference type="SUPFAM" id="SSF53756">
    <property type="entry name" value="UDP-Glycosyltransferase/glycogen phosphorylase"/>
    <property type="match status" value="1"/>
</dbReference>
<dbReference type="InterPro" id="IPR001296">
    <property type="entry name" value="Glyco_trans_1"/>
</dbReference>
<gene>
    <name evidence="3" type="ORF">COT96_00115</name>
</gene>
<dbReference type="Proteomes" id="UP000228964">
    <property type="component" value="Unassembled WGS sequence"/>
</dbReference>
<reference evidence="4" key="1">
    <citation type="submission" date="2017-09" db="EMBL/GenBank/DDBJ databases">
        <title>Depth-based differentiation of microbial function through sediment-hosted aquifers and enrichment of novel symbionts in the deep terrestrial subsurface.</title>
        <authorList>
            <person name="Probst A.J."/>
            <person name="Ladd B."/>
            <person name="Jarett J.K."/>
            <person name="Geller-Mcgrath D.E."/>
            <person name="Sieber C.M.K."/>
            <person name="Emerson J.B."/>
            <person name="Anantharaman K."/>
            <person name="Thomas B.C."/>
            <person name="Malmstrom R."/>
            <person name="Stieglmeier M."/>
            <person name="Klingl A."/>
            <person name="Woyke T."/>
            <person name="Ryan C.M."/>
            <person name="Banfield J.F."/>
        </authorList>
    </citation>
    <scope>NUCLEOTIDE SEQUENCE [LARGE SCALE GENOMIC DNA]</scope>
</reference>
<dbReference type="PANTHER" id="PTHR46401">
    <property type="entry name" value="GLYCOSYLTRANSFERASE WBBK-RELATED"/>
    <property type="match status" value="1"/>
</dbReference>
<keyword evidence="1" id="KW-0808">Transferase</keyword>
<dbReference type="Pfam" id="PF00534">
    <property type="entry name" value="Glycos_transf_1"/>
    <property type="match status" value="1"/>
</dbReference>
<evidence type="ECO:0000259" key="2">
    <source>
        <dbReference type="Pfam" id="PF00534"/>
    </source>
</evidence>
<dbReference type="Gene3D" id="3.40.50.2000">
    <property type="entry name" value="Glycogen Phosphorylase B"/>
    <property type="match status" value="1"/>
</dbReference>
<dbReference type="PANTHER" id="PTHR46401:SF2">
    <property type="entry name" value="GLYCOSYLTRANSFERASE WBBK-RELATED"/>
    <property type="match status" value="1"/>
</dbReference>
<organism evidence="3 4">
    <name type="scientific">Candidatus Falkowbacteria bacterium CG10_big_fil_rev_8_21_14_0_10_38_22</name>
    <dbReference type="NCBI Taxonomy" id="1974564"/>
    <lineage>
        <taxon>Bacteria</taxon>
        <taxon>Candidatus Falkowiibacteriota</taxon>
    </lineage>
</organism>
<dbReference type="GO" id="GO:0016757">
    <property type="term" value="F:glycosyltransferase activity"/>
    <property type="evidence" value="ECO:0007669"/>
    <property type="project" value="InterPro"/>
</dbReference>
<dbReference type="GO" id="GO:0009103">
    <property type="term" value="P:lipopolysaccharide biosynthetic process"/>
    <property type="evidence" value="ECO:0007669"/>
    <property type="project" value="TreeGrafter"/>
</dbReference>
<evidence type="ECO:0000313" key="3">
    <source>
        <dbReference type="EMBL" id="PIT95635.1"/>
    </source>
</evidence>
<evidence type="ECO:0000256" key="1">
    <source>
        <dbReference type="ARBA" id="ARBA00022679"/>
    </source>
</evidence>
<dbReference type="EMBL" id="PFAO01000003">
    <property type="protein sequence ID" value="PIT95635.1"/>
    <property type="molecule type" value="Genomic_DNA"/>
</dbReference>
<feature type="non-terminal residue" evidence="3">
    <location>
        <position position="1"/>
    </location>
</feature>
<comment type="caution">
    <text evidence="3">The sequence shown here is derived from an EMBL/GenBank/DDBJ whole genome shotgun (WGS) entry which is preliminary data.</text>
</comment>